<dbReference type="InterPro" id="IPR035906">
    <property type="entry name" value="MetI-like_sf"/>
</dbReference>
<evidence type="ECO:0000256" key="7">
    <source>
        <dbReference type="RuleBase" id="RU363032"/>
    </source>
</evidence>
<evidence type="ECO:0000256" key="2">
    <source>
        <dbReference type="ARBA" id="ARBA00022448"/>
    </source>
</evidence>
<evidence type="ECO:0000256" key="3">
    <source>
        <dbReference type="ARBA" id="ARBA00022475"/>
    </source>
</evidence>
<feature type="transmembrane region" description="Helical" evidence="7">
    <location>
        <begin position="21"/>
        <end position="43"/>
    </location>
</feature>
<keyword evidence="10" id="KW-1185">Reference proteome</keyword>
<comment type="caution">
    <text evidence="9">The sequence shown here is derived from an EMBL/GenBank/DDBJ whole genome shotgun (WGS) entry which is preliminary data.</text>
</comment>
<accession>A0A9W5YDK2</accession>
<dbReference type="PANTHER" id="PTHR43005:SF1">
    <property type="entry name" value="SPERMIDINE_PUTRESCINE TRANSPORT SYSTEM PERMEASE PROTEIN"/>
    <property type="match status" value="1"/>
</dbReference>
<keyword evidence="6 7" id="KW-0472">Membrane</keyword>
<dbReference type="EMBL" id="BRLB01000010">
    <property type="protein sequence ID" value="GKX30590.1"/>
    <property type="molecule type" value="Genomic_DNA"/>
</dbReference>
<feature type="transmembrane region" description="Helical" evidence="7">
    <location>
        <begin position="276"/>
        <end position="294"/>
    </location>
</feature>
<dbReference type="Gene3D" id="1.10.3720.10">
    <property type="entry name" value="MetI-like"/>
    <property type="match status" value="1"/>
</dbReference>
<dbReference type="GO" id="GO:0055085">
    <property type="term" value="P:transmembrane transport"/>
    <property type="evidence" value="ECO:0007669"/>
    <property type="project" value="InterPro"/>
</dbReference>
<evidence type="ECO:0000256" key="4">
    <source>
        <dbReference type="ARBA" id="ARBA00022692"/>
    </source>
</evidence>
<keyword evidence="2 7" id="KW-0813">Transport</keyword>
<keyword evidence="5 7" id="KW-1133">Transmembrane helix</keyword>
<dbReference type="CDD" id="cd06261">
    <property type="entry name" value="TM_PBP2"/>
    <property type="match status" value="1"/>
</dbReference>
<dbReference type="RefSeq" id="WP_330680757.1">
    <property type="nucleotide sequence ID" value="NZ_BRLB01000010.1"/>
</dbReference>
<feature type="transmembrane region" description="Helical" evidence="7">
    <location>
        <begin position="214"/>
        <end position="237"/>
    </location>
</feature>
<evidence type="ECO:0000313" key="10">
    <source>
        <dbReference type="Proteomes" id="UP001144256"/>
    </source>
</evidence>
<feature type="transmembrane region" description="Helical" evidence="7">
    <location>
        <begin position="80"/>
        <end position="105"/>
    </location>
</feature>
<dbReference type="InterPro" id="IPR000515">
    <property type="entry name" value="MetI-like"/>
</dbReference>
<evidence type="ECO:0000256" key="6">
    <source>
        <dbReference type="ARBA" id="ARBA00023136"/>
    </source>
</evidence>
<feature type="transmembrane region" description="Helical" evidence="7">
    <location>
        <begin position="117"/>
        <end position="138"/>
    </location>
</feature>
<dbReference type="Proteomes" id="UP001144256">
    <property type="component" value="Unassembled WGS sequence"/>
</dbReference>
<feature type="transmembrane region" description="Helical" evidence="7">
    <location>
        <begin position="167"/>
        <end position="193"/>
    </location>
</feature>
<evidence type="ECO:0000256" key="5">
    <source>
        <dbReference type="ARBA" id="ARBA00022989"/>
    </source>
</evidence>
<comment type="similarity">
    <text evidence="7">Belongs to the binding-protein-dependent transport system permease family.</text>
</comment>
<protein>
    <submittedName>
        <fullName evidence="9">ABC transporter permease</fullName>
    </submittedName>
</protein>
<gene>
    <name evidence="9" type="ORF">SH1V18_30700</name>
</gene>
<comment type="subcellular location">
    <subcellularLocation>
        <location evidence="1 7">Cell membrane</location>
        <topology evidence="1 7">Multi-pass membrane protein</topology>
    </subcellularLocation>
</comment>
<dbReference type="GO" id="GO:0005886">
    <property type="term" value="C:plasma membrane"/>
    <property type="evidence" value="ECO:0007669"/>
    <property type="project" value="UniProtKB-SubCell"/>
</dbReference>
<reference evidence="9" key="1">
    <citation type="submission" date="2022-06" db="EMBL/GenBank/DDBJ databases">
        <title>Vallitalea longa sp. nov., an anaerobic bacterium isolated from marine sediment.</title>
        <authorList>
            <person name="Hirano S."/>
            <person name="Terahara T."/>
            <person name="Mori K."/>
            <person name="Hamada M."/>
            <person name="Matsumoto R."/>
            <person name="Kobayashi T."/>
        </authorList>
    </citation>
    <scope>NUCLEOTIDE SEQUENCE</scope>
    <source>
        <strain evidence="9">SH18-1</strain>
    </source>
</reference>
<dbReference type="Pfam" id="PF00528">
    <property type="entry name" value="BPD_transp_1"/>
    <property type="match status" value="1"/>
</dbReference>
<keyword evidence="4 7" id="KW-0812">Transmembrane</keyword>
<proteinExistence type="inferred from homology"/>
<feature type="domain" description="ABC transmembrane type-1" evidence="8">
    <location>
        <begin position="80"/>
        <end position="294"/>
    </location>
</feature>
<dbReference type="SUPFAM" id="SSF161098">
    <property type="entry name" value="MetI-like"/>
    <property type="match status" value="1"/>
</dbReference>
<name>A0A9W5YDK2_9FIRM</name>
<evidence type="ECO:0000256" key="1">
    <source>
        <dbReference type="ARBA" id="ARBA00004651"/>
    </source>
</evidence>
<evidence type="ECO:0000313" key="9">
    <source>
        <dbReference type="EMBL" id="GKX30590.1"/>
    </source>
</evidence>
<dbReference type="PROSITE" id="PS50928">
    <property type="entry name" value="ABC_TM1"/>
    <property type="match status" value="1"/>
</dbReference>
<dbReference type="AlphaFoldDB" id="A0A9W5YDK2"/>
<evidence type="ECO:0000259" key="8">
    <source>
        <dbReference type="PROSITE" id="PS50928"/>
    </source>
</evidence>
<dbReference type="PANTHER" id="PTHR43005">
    <property type="entry name" value="BLR7065 PROTEIN"/>
    <property type="match status" value="1"/>
</dbReference>
<organism evidence="9 10">
    <name type="scientific">Vallitalea longa</name>
    <dbReference type="NCBI Taxonomy" id="2936439"/>
    <lineage>
        <taxon>Bacteria</taxon>
        <taxon>Bacillati</taxon>
        <taxon>Bacillota</taxon>
        <taxon>Clostridia</taxon>
        <taxon>Lachnospirales</taxon>
        <taxon>Vallitaleaceae</taxon>
        <taxon>Vallitalea</taxon>
    </lineage>
</organism>
<sequence>MDIEKGESMRLFKYRTTNVNRMGYSFILPNLIVMLILITYPVFRGLYISLFNTNLINKWKFVGFNNYTDVLFNSEFYSSVWITLKFTFFVVLGHFIIGFILSHILNKNIKGITLFRAILIMPWLIPESVLAMVFKWLFNPVYGLVNHLLMKLSIISEPLSWLGDGKYAFFIAVMVCIWKGFPMIMMMILAGLQSIPKTLYEAGQIDGASNWQKFIYITIPSIKHILATALILDTVWWFKHYTIVWVLTQGGPGSATSLISIDIYKTNFEYFKFGKGSATAILVFFICFAIGKIYERVFKANED</sequence>
<keyword evidence="3" id="KW-1003">Cell membrane</keyword>